<dbReference type="CDD" id="cd04181">
    <property type="entry name" value="NTP_transferase"/>
    <property type="match status" value="1"/>
</dbReference>
<gene>
    <name evidence="4" type="ORF">UY72_C0005G0006</name>
</gene>
<dbReference type="InterPro" id="IPR005835">
    <property type="entry name" value="NTP_transferase_dom"/>
</dbReference>
<accession>A0A0G1XIG1</accession>
<proteinExistence type="predicted"/>
<dbReference type="PANTHER" id="PTHR43584">
    <property type="entry name" value="NUCLEOTIDYL TRANSFERASE"/>
    <property type="match status" value="1"/>
</dbReference>
<dbReference type="GO" id="GO:0016779">
    <property type="term" value="F:nucleotidyltransferase activity"/>
    <property type="evidence" value="ECO:0007669"/>
    <property type="project" value="UniProtKB-KW"/>
</dbReference>
<dbReference type="Proteomes" id="UP000034846">
    <property type="component" value="Unassembled WGS sequence"/>
</dbReference>
<keyword evidence="1 4" id="KW-0808">Transferase</keyword>
<dbReference type="PANTHER" id="PTHR43584:SF8">
    <property type="entry name" value="N-ACETYLMURAMATE ALPHA-1-PHOSPHATE URIDYLYLTRANSFERASE"/>
    <property type="match status" value="1"/>
</dbReference>
<dbReference type="Gene3D" id="3.90.550.10">
    <property type="entry name" value="Spore Coat Polysaccharide Biosynthesis Protein SpsA, Chain A"/>
    <property type="match status" value="1"/>
</dbReference>
<keyword evidence="2" id="KW-0548">Nucleotidyltransferase</keyword>
<dbReference type="AlphaFoldDB" id="A0A0G1XIG1"/>
<organism evidence="4 5">
    <name type="scientific">Candidatus Uhrbacteria bacterium GW2011_GWD2_52_7</name>
    <dbReference type="NCBI Taxonomy" id="1618989"/>
    <lineage>
        <taxon>Bacteria</taxon>
        <taxon>Candidatus Uhriibacteriota</taxon>
    </lineage>
</organism>
<evidence type="ECO:0000256" key="1">
    <source>
        <dbReference type="ARBA" id="ARBA00022679"/>
    </source>
</evidence>
<dbReference type="InterPro" id="IPR029044">
    <property type="entry name" value="Nucleotide-diphossugar_trans"/>
</dbReference>
<evidence type="ECO:0000313" key="5">
    <source>
        <dbReference type="Proteomes" id="UP000034846"/>
    </source>
</evidence>
<reference evidence="4 5" key="1">
    <citation type="journal article" date="2015" name="Nature">
        <title>rRNA introns, odd ribosomes, and small enigmatic genomes across a large radiation of phyla.</title>
        <authorList>
            <person name="Brown C.T."/>
            <person name="Hug L.A."/>
            <person name="Thomas B.C."/>
            <person name="Sharon I."/>
            <person name="Castelle C.J."/>
            <person name="Singh A."/>
            <person name="Wilkins M.J."/>
            <person name="Williams K.H."/>
            <person name="Banfield J.F."/>
        </authorList>
    </citation>
    <scope>NUCLEOTIDE SEQUENCE [LARGE SCALE GENOMIC DNA]</scope>
</reference>
<dbReference type="PATRIC" id="fig|1618989.3.peg.104"/>
<evidence type="ECO:0000259" key="3">
    <source>
        <dbReference type="Pfam" id="PF00483"/>
    </source>
</evidence>
<dbReference type="InterPro" id="IPR050065">
    <property type="entry name" value="GlmU-like"/>
</dbReference>
<evidence type="ECO:0000313" key="4">
    <source>
        <dbReference type="EMBL" id="KKW30690.1"/>
    </source>
</evidence>
<sequence length="229" mass="25595">MFGKMSYMDAVILAAGKGTRLRPITDTMPKGMVDVCGRPLIKRIIDALPPVDRLIIVVGYLGDQIIDYVQANVWKIPVTFVKQERLDGTGSALYLVREHLSERFLVVNGDDLYAADDLKRLTKHDLAVLAREANSRPLATVERRADSSMSGIVPAGELGPWLQVCGAYMLDQRFFDYPLVEIPVRDSREYSLPHTIAKMAQDHTVNIELASKWLPVGTPEELEKARKSC</sequence>
<protein>
    <submittedName>
        <fullName evidence="4">Glucose-1-phosphate thymidylyltransferase (StrD)</fullName>
    </submittedName>
</protein>
<dbReference type="Pfam" id="PF00483">
    <property type="entry name" value="NTP_transferase"/>
    <property type="match status" value="1"/>
</dbReference>
<dbReference type="EMBL" id="LCRD01000005">
    <property type="protein sequence ID" value="KKW30690.1"/>
    <property type="molecule type" value="Genomic_DNA"/>
</dbReference>
<name>A0A0G1XIG1_9BACT</name>
<evidence type="ECO:0000256" key="2">
    <source>
        <dbReference type="ARBA" id="ARBA00022695"/>
    </source>
</evidence>
<dbReference type="SUPFAM" id="SSF53448">
    <property type="entry name" value="Nucleotide-diphospho-sugar transferases"/>
    <property type="match status" value="1"/>
</dbReference>
<comment type="caution">
    <text evidence="4">The sequence shown here is derived from an EMBL/GenBank/DDBJ whole genome shotgun (WGS) entry which is preliminary data.</text>
</comment>
<feature type="domain" description="Nucleotidyl transferase" evidence="3">
    <location>
        <begin position="10"/>
        <end position="226"/>
    </location>
</feature>